<accession>E7D241</accession>
<sequence length="96" mass="10960">MRIKTESQFETIAYQKAASHSRAIVYEKGGRVVGGSRTPTTRPPYRYVLNGRSVCTALTVWTKWARVPLFIVSKRLQTTPTYRTRTVRTLVSNNIL</sequence>
<dbReference type="EMBL" id="HQ009801">
    <property type="protein sequence ID" value="ADU04067.1"/>
    <property type="molecule type" value="Genomic_DNA"/>
</dbReference>
<proteinExistence type="predicted"/>
<protein>
    <submittedName>
        <fullName evidence="1">S2</fullName>
    </submittedName>
</protein>
<dbReference type="EMBL" id="HQ009801">
    <property type="protein sequence ID" value="ADU04081.1"/>
    <property type="molecule type" value="Genomic_DNA"/>
</dbReference>
<organism evidence="1">
    <name type="scientific">anatid alphaherpesvirus 1</name>
    <dbReference type="NCBI Taxonomy" id="104388"/>
    <lineage>
        <taxon>Viruses</taxon>
        <taxon>Duplodnaviria</taxon>
        <taxon>Heunggongvirae</taxon>
        <taxon>Peploviricota</taxon>
        <taxon>Herviviricetes</taxon>
        <taxon>Herpesvirales</taxon>
        <taxon>Orthoherpesviridae</taxon>
        <taxon>Alphaherpesvirinae</taxon>
        <taxon>Mardivirus</taxon>
        <taxon>Mardivirus anatidalpha1</taxon>
    </lineage>
</organism>
<name>E7D241_9ALPH</name>
<evidence type="ECO:0000313" key="1">
    <source>
        <dbReference type="EMBL" id="ADU04067.1"/>
    </source>
</evidence>
<reference evidence="1" key="1">
    <citation type="journal article" date="2011" name="Virol. J.">
        <title>Different linkages in the long and short regions of the genomes of duck enteritis virus Clone-03 and VAC Strains.</title>
        <authorList>
            <person name="Liu X."/>
            <person name="Han Z."/>
            <person name="Shao Y."/>
            <person name="Li Y."/>
            <person name="Li H."/>
            <person name="Kong X."/>
            <person name="Liu S."/>
        </authorList>
    </citation>
    <scope>NUCLEOTIDE SEQUENCE</scope>
    <source>
        <strain evidence="1">DEV clone-03</strain>
    </source>
</reference>